<protein>
    <submittedName>
        <fullName evidence="1">Uncharacterized protein</fullName>
    </submittedName>
</protein>
<dbReference type="Proteomes" id="UP001064048">
    <property type="component" value="Chromosome 7"/>
</dbReference>
<sequence length="208" mass="23814">MHEAYEVSHLLNLTVQIEAIAAYDGHLILGTRQGHLMMYSLSSNNGNQKYELQLLQYCKGFSKKPIQQIEVIPEDNLLLCLTDNILTTHDIKGVNFPLMKTFSQTKGASLFSIDNKSQMSMTGESNSVVRLCVAVRRKLQLYYGKNGEFKQHLFDFNIPDVPKVMAWVWDEPYLLGLMQDDNVVVQTVEPPLFVQTLPELNKARLMYR</sequence>
<evidence type="ECO:0000313" key="1">
    <source>
        <dbReference type="EMBL" id="KAI8432249.1"/>
    </source>
</evidence>
<gene>
    <name evidence="1" type="ORF">MSG28_004690</name>
</gene>
<organism evidence="1 2">
    <name type="scientific">Choristoneura fumiferana</name>
    <name type="common">Spruce budworm moth</name>
    <name type="synonym">Archips fumiferana</name>
    <dbReference type="NCBI Taxonomy" id="7141"/>
    <lineage>
        <taxon>Eukaryota</taxon>
        <taxon>Metazoa</taxon>
        <taxon>Ecdysozoa</taxon>
        <taxon>Arthropoda</taxon>
        <taxon>Hexapoda</taxon>
        <taxon>Insecta</taxon>
        <taxon>Pterygota</taxon>
        <taxon>Neoptera</taxon>
        <taxon>Endopterygota</taxon>
        <taxon>Lepidoptera</taxon>
        <taxon>Glossata</taxon>
        <taxon>Ditrysia</taxon>
        <taxon>Tortricoidea</taxon>
        <taxon>Tortricidae</taxon>
        <taxon>Tortricinae</taxon>
        <taxon>Choristoneura</taxon>
    </lineage>
</organism>
<dbReference type="EMBL" id="CM046107">
    <property type="protein sequence ID" value="KAI8432249.1"/>
    <property type="molecule type" value="Genomic_DNA"/>
</dbReference>
<evidence type="ECO:0000313" key="2">
    <source>
        <dbReference type="Proteomes" id="UP001064048"/>
    </source>
</evidence>
<comment type="caution">
    <text evidence="1">The sequence shown here is derived from an EMBL/GenBank/DDBJ whole genome shotgun (WGS) entry which is preliminary data.</text>
</comment>
<name>A0ACC0K788_CHOFU</name>
<accession>A0ACC0K788</accession>
<keyword evidence="2" id="KW-1185">Reference proteome</keyword>
<reference evidence="1 2" key="1">
    <citation type="journal article" date="2022" name="Genome Biol. Evol.">
        <title>The Spruce Budworm Genome: Reconstructing the Evolutionary History of Antifreeze Proteins.</title>
        <authorList>
            <person name="Beliveau C."/>
            <person name="Gagne P."/>
            <person name="Picq S."/>
            <person name="Vernygora O."/>
            <person name="Keeling C.I."/>
            <person name="Pinkney K."/>
            <person name="Doucet D."/>
            <person name="Wen F."/>
            <person name="Johnston J.S."/>
            <person name="Maaroufi H."/>
            <person name="Boyle B."/>
            <person name="Laroche J."/>
            <person name="Dewar K."/>
            <person name="Juretic N."/>
            <person name="Blackburn G."/>
            <person name="Nisole A."/>
            <person name="Brunet B."/>
            <person name="Brandao M."/>
            <person name="Lumley L."/>
            <person name="Duan J."/>
            <person name="Quan G."/>
            <person name="Lucarotti C.J."/>
            <person name="Roe A.D."/>
            <person name="Sperling F.A.H."/>
            <person name="Levesque R.C."/>
            <person name="Cusson M."/>
        </authorList>
    </citation>
    <scope>NUCLEOTIDE SEQUENCE [LARGE SCALE GENOMIC DNA]</scope>
    <source>
        <strain evidence="1">Glfc:IPQL:Cfum</strain>
    </source>
</reference>
<proteinExistence type="predicted"/>